<feature type="transmembrane region" description="Helical" evidence="1">
    <location>
        <begin position="6"/>
        <end position="25"/>
    </location>
</feature>
<dbReference type="EMBL" id="GGEC01064836">
    <property type="protein sequence ID" value="MBX45320.1"/>
    <property type="molecule type" value="Transcribed_RNA"/>
</dbReference>
<accession>A0A2P2NSD6</accession>
<organism evidence="2">
    <name type="scientific">Rhizophora mucronata</name>
    <name type="common">Asiatic mangrove</name>
    <dbReference type="NCBI Taxonomy" id="61149"/>
    <lineage>
        <taxon>Eukaryota</taxon>
        <taxon>Viridiplantae</taxon>
        <taxon>Streptophyta</taxon>
        <taxon>Embryophyta</taxon>
        <taxon>Tracheophyta</taxon>
        <taxon>Spermatophyta</taxon>
        <taxon>Magnoliopsida</taxon>
        <taxon>eudicotyledons</taxon>
        <taxon>Gunneridae</taxon>
        <taxon>Pentapetalae</taxon>
        <taxon>rosids</taxon>
        <taxon>fabids</taxon>
        <taxon>Malpighiales</taxon>
        <taxon>Rhizophoraceae</taxon>
        <taxon>Rhizophora</taxon>
    </lineage>
</organism>
<evidence type="ECO:0000313" key="2">
    <source>
        <dbReference type="EMBL" id="MBX45320.1"/>
    </source>
</evidence>
<proteinExistence type="predicted"/>
<keyword evidence="1" id="KW-1133">Transmembrane helix</keyword>
<name>A0A2P2NSD6_RHIMU</name>
<protein>
    <submittedName>
        <fullName evidence="2">Uncharacterized protein</fullName>
    </submittedName>
</protein>
<reference evidence="2" key="1">
    <citation type="submission" date="2018-02" db="EMBL/GenBank/DDBJ databases">
        <title>Rhizophora mucronata_Transcriptome.</title>
        <authorList>
            <person name="Meera S.P."/>
            <person name="Sreeshan A."/>
            <person name="Augustine A."/>
        </authorList>
    </citation>
    <scope>NUCLEOTIDE SEQUENCE</scope>
    <source>
        <tissue evidence="2">Leaf</tissue>
    </source>
</reference>
<dbReference type="AlphaFoldDB" id="A0A2P2NSD6"/>
<keyword evidence="1" id="KW-0812">Transmembrane</keyword>
<sequence length="26" mass="2968">MKLMHVFVFLNTFITCSSFGSILFIA</sequence>
<keyword evidence="1" id="KW-0472">Membrane</keyword>
<evidence type="ECO:0000256" key="1">
    <source>
        <dbReference type="SAM" id="Phobius"/>
    </source>
</evidence>